<protein>
    <submittedName>
        <fullName evidence="9">Na+/H+ antiporter subunit E</fullName>
    </submittedName>
</protein>
<evidence type="ECO:0000256" key="6">
    <source>
        <dbReference type="ARBA" id="ARBA00022989"/>
    </source>
</evidence>
<dbReference type="PANTHER" id="PTHR34584:SF1">
    <property type="entry name" value="NA(+)_H(+) ANTIPORTER SUBUNIT E1"/>
    <property type="match status" value="1"/>
</dbReference>
<dbReference type="PANTHER" id="PTHR34584">
    <property type="entry name" value="NA(+)/H(+) ANTIPORTER SUBUNIT E1"/>
    <property type="match status" value="1"/>
</dbReference>
<gene>
    <name evidence="9" type="ORF">HLPR_22830</name>
</gene>
<keyword evidence="7 8" id="KW-0472">Membrane</keyword>
<comment type="similarity">
    <text evidence="2">Belongs to the CPA3 antiporters (TC 2.A.63) subunit E family.</text>
</comment>
<keyword evidence="6 8" id="KW-1133">Transmembrane helix</keyword>
<evidence type="ECO:0000256" key="5">
    <source>
        <dbReference type="ARBA" id="ARBA00022692"/>
    </source>
</evidence>
<dbReference type="GO" id="GO:0008324">
    <property type="term" value="F:monoatomic cation transmembrane transporter activity"/>
    <property type="evidence" value="ECO:0007669"/>
    <property type="project" value="InterPro"/>
</dbReference>
<dbReference type="KEGG" id="hprf:HLPR_22830"/>
<keyword evidence="3" id="KW-0813">Transport</keyword>
<evidence type="ECO:0000256" key="7">
    <source>
        <dbReference type="ARBA" id="ARBA00023136"/>
    </source>
</evidence>
<dbReference type="Pfam" id="PF01899">
    <property type="entry name" value="MNHE"/>
    <property type="match status" value="1"/>
</dbReference>
<dbReference type="InterPro" id="IPR002758">
    <property type="entry name" value="Cation_antiport_E"/>
</dbReference>
<dbReference type="GO" id="GO:0005886">
    <property type="term" value="C:plasma membrane"/>
    <property type="evidence" value="ECO:0007669"/>
    <property type="project" value="UniProtKB-SubCell"/>
</dbReference>
<evidence type="ECO:0000313" key="9">
    <source>
        <dbReference type="EMBL" id="BEP29952.1"/>
    </source>
</evidence>
<dbReference type="PIRSF" id="PIRSF019239">
    <property type="entry name" value="MrpE"/>
    <property type="match status" value="1"/>
</dbReference>
<dbReference type="Proteomes" id="UP001321786">
    <property type="component" value="Chromosome"/>
</dbReference>
<keyword evidence="10" id="KW-1185">Reference proteome</keyword>
<dbReference type="RefSeq" id="WP_338535559.1">
    <property type="nucleotide sequence ID" value="NZ_AP028654.1"/>
</dbReference>
<sequence>MGNFILLFITLFVFWAGLVFPLSFQELIVGIILSFSISLLVSIRIKGKEMYKISGIPYVFKFIFIFAWELIKANFSIAKIVLTPSLPISPKIVKVKTSIRSELGKAVLANSITLTPGTLTIDLVGDELYIHVVDGKKVSDADDILLPFEKTLKGALDK</sequence>
<keyword evidence="5 8" id="KW-0812">Transmembrane</keyword>
<comment type="subcellular location">
    <subcellularLocation>
        <location evidence="1">Cell membrane</location>
        <topology evidence="1">Multi-pass membrane protein</topology>
    </subcellularLocation>
</comment>
<dbReference type="GO" id="GO:0015297">
    <property type="term" value="F:antiporter activity"/>
    <property type="evidence" value="ECO:0007669"/>
    <property type="project" value="UniProtKB-KW"/>
</dbReference>
<feature type="transmembrane region" description="Helical" evidence="8">
    <location>
        <begin position="26"/>
        <end position="43"/>
    </location>
</feature>
<evidence type="ECO:0000256" key="8">
    <source>
        <dbReference type="SAM" id="Phobius"/>
    </source>
</evidence>
<organism evidence="9 10">
    <name type="scientific">Helicovermis profundi</name>
    <dbReference type="NCBI Taxonomy" id="3065157"/>
    <lineage>
        <taxon>Bacteria</taxon>
        <taxon>Bacillati</taxon>
        <taxon>Bacillota</taxon>
        <taxon>Clostridia</taxon>
        <taxon>Helicovermis</taxon>
    </lineage>
</organism>
<dbReference type="AlphaFoldDB" id="A0AAU9ED55"/>
<evidence type="ECO:0000313" key="10">
    <source>
        <dbReference type="Proteomes" id="UP001321786"/>
    </source>
</evidence>
<name>A0AAU9ED55_9FIRM</name>
<proteinExistence type="inferred from homology"/>
<keyword evidence="4" id="KW-1003">Cell membrane</keyword>
<evidence type="ECO:0000256" key="1">
    <source>
        <dbReference type="ARBA" id="ARBA00004651"/>
    </source>
</evidence>
<accession>A0AAU9ED55</accession>
<keyword evidence="3" id="KW-0050">Antiport</keyword>
<reference evidence="9 10" key="1">
    <citation type="submission" date="2023-08" db="EMBL/GenBank/DDBJ databases">
        <title>Helicovermis profunda gen. nov., sp. nov., a novel mesophilic, fermentative bacterium within the Bacillota from a deep-sea hydrothermal vent chimney.</title>
        <authorList>
            <person name="Miyazaki U."/>
            <person name="Mizutani D."/>
            <person name="Hashimoto Y."/>
            <person name="Tame A."/>
            <person name="Sawayama S."/>
            <person name="Miyazaki J."/>
            <person name="Takai K."/>
            <person name="Nakagawa S."/>
        </authorList>
    </citation>
    <scope>NUCLEOTIDE SEQUENCE [LARGE SCALE GENOMIC DNA]</scope>
    <source>
        <strain evidence="9 10">S502</strain>
    </source>
</reference>
<evidence type="ECO:0000256" key="2">
    <source>
        <dbReference type="ARBA" id="ARBA00006228"/>
    </source>
</evidence>
<evidence type="ECO:0000256" key="3">
    <source>
        <dbReference type="ARBA" id="ARBA00022449"/>
    </source>
</evidence>
<dbReference type="EMBL" id="AP028654">
    <property type="protein sequence ID" value="BEP29952.1"/>
    <property type="molecule type" value="Genomic_DNA"/>
</dbReference>
<evidence type="ECO:0000256" key="4">
    <source>
        <dbReference type="ARBA" id="ARBA00022475"/>
    </source>
</evidence>